<dbReference type="AlphaFoldDB" id="A0A848KGW2"/>
<dbReference type="Proteomes" id="UP000535543">
    <property type="component" value="Unassembled WGS sequence"/>
</dbReference>
<evidence type="ECO:0000313" key="2">
    <source>
        <dbReference type="Proteomes" id="UP000535543"/>
    </source>
</evidence>
<accession>A0A848KGW2</accession>
<proteinExistence type="predicted"/>
<dbReference type="RefSeq" id="WP_169589414.1">
    <property type="nucleotide sequence ID" value="NZ_VCQU01000006.1"/>
</dbReference>
<evidence type="ECO:0000313" key="1">
    <source>
        <dbReference type="EMBL" id="NMN96958.1"/>
    </source>
</evidence>
<protein>
    <submittedName>
        <fullName evidence="1">DUF742 domain-containing protein</fullName>
    </submittedName>
</protein>
<dbReference type="PANTHER" id="PTHR36221">
    <property type="entry name" value="DUF742 DOMAIN-CONTAINING PROTEIN"/>
    <property type="match status" value="1"/>
</dbReference>
<reference evidence="1 2" key="1">
    <citation type="submission" date="2019-05" db="EMBL/GenBank/DDBJ databases">
        <authorList>
            <person name="Lee S.D."/>
        </authorList>
    </citation>
    <scope>NUCLEOTIDE SEQUENCE [LARGE SCALE GENOMIC DNA]</scope>
    <source>
        <strain evidence="1 2">YC2-7</strain>
    </source>
</reference>
<organism evidence="1 2">
    <name type="scientific">Antrihabitans stalactiti</name>
    <dbReference type="NCBI Taxonomy" id="2584121"/>
    <lineage>
        <taxon>Bacteria</taxon>
        <taxon>Bacillati</taxon>
        <taxon>Actinomycetota</taxon>
        <taxon>Actinomycetes</taxon>
        <taxon>Mycobacteriales</taxon>
        <taxon>Nocardiaceae</taxon>
        <taxon>Antrihabitans</taxon>
    </lineage>
</organism>
<gene>
    <name evidence="1" type="ORF">FGL95_18120</name>
</gene>
<reference evidence="1 2" key="2">
    <citation type="submission" date="2020-06" db="EMBL/GenBank/DDBJ databases">
        <title>Antribacter stalactiti gen. nov., sp. nov., a new member of the family Nacardiaceae isolated from a cave.</title>
        <authorList>
            <person name="Kim I.S."/>
        </authorList>
    </citation>
    <scope>NUCLEOTIDE SEQUENCE [LARGE SCALE GENOMIC DNA]</scope>
    <source>
        <strain evidence="1 2">YC2-7</strain>
    </source>
</reference>
<dbReference type="PANTHER" id="PTHR36221:SF1">
    <property type="entry name" value="DUF742 DOMAIN-CONTAINING PROTEIN"/>
    <property type="match status" value="1"/>
</dbReference>
<keyword evidence="2" id="KW-1185">Reference proteome</keyword>
<comment type="caution">
    <text evidence="1">The sequence shown here is derived from an EMBL/GenBank/DDBJ whole genome shotgun (WGS) entry which is preliminary data.</text>
</comment>
<dbReference type="InterPro" id="IPR007995">
    <property type="entry name" value="DUF742"/>
</dbReference>
<sequence length="125" mass="13269">MTLSIDRPVEAAQPRIARPYTLTGGRTRPTVTLPLEAAVETLPNASGTEWAPGDVRADIVGLCRRSPSVAEIAAIINLPLGVARVLVSDLVASSHVRVHGTLGARSSVSERRELIERTLSGLRAL</sequence>
<name>A0A848KGW2_9NOCA</name>
<dbReference type="EMBL" id="VCQU01000006">
    <property type="protein sequence ID" value="NMN96958.1"/>
    <property type="molecule type" value="Genomic_DNA"/>
</dbReference>
<dbReference type="Pfam" id="PF05331">
    <property type="entry name" value="DUF742"/>
    <property type="match status" value="1"/>
</dbReference>